<keyword evidence="3" id="KW-1185">Reference proteome</keyword>
<dbReference type="OrthoDB" id="5767052at2"/>
<sequence>MRTATNLLIIILLSLLLTSCSSRQLGYRYAETLISWQAGNYVSLTDSQDELLRAESQRFLQWHAEQHMPQYYATLSDIYRQLQRSEMGAEDLANYSEELATFWVQIRNELIPPSVALLQSLDDEQVAELLGNMQERLQEQEEELAQVDAEIAAGNASYAQERRAERFLNSFRDYAGRPSSEQEALIQEWSLQTSSLDAQWYAYQVAWHEAFVAALEQRKSSDFAVILGDIYLNPEQFRSAEMQENLALNRTRTVQLMVALEQSLSPRQRERILRRVDRLRRDLRGMMKQREVSV</sequence>
<evidence type="ECO:0000313" key="3">
    <source>
        <dbReference type="Proteomes" id="UP000288395"/>
    </source>
</evidence>
<dbReference type="RefSeq" id="WP_126765948.1">
    <property type="nucleotide sequence ID" value="NZ_PIPJ01000002.1"/>
</dbReference>
<gene>
    <name evidence="2" type="ORF">CWE08_04330</name>
</gene>
<feature type="coiled-coil region" evidence="1">
    <location>
        <begin position="123"/>
        <end position="157"/>
    </location>
</feature>
<dbReference type="PIRSF" id="PIRSF028200">
    <property type="entry name" value="UCP028200"/>
    <property type="match status" value="1"/>
</dbReference>
<dbReference type="AlphaFoldDB" id="A0A432W072"/>
<evidence type="ECO:0000313" key="2">
    <source>
        <dbReference type="EMBL" id="RUO22414.1"/>
    </source>
</evidence>
<evidence type="ECO:0008006" key="4">
    <source>
        <dbReference type="Google" id="ProtNLM"/>
    </source>
</evidence>
<proteinExistence type="predicted"/>
<dbReference type="Pfam" id="PF19795">
    <property type="entry name" value="DUF6279"/>
    <property type="match status" value="1"/>
</dbReference>
<protein>
    <recommendedName>
        <fullName evidence="4">Lipoprotein</fullName>
    </recommendedName>
</protein>
<name>A0A432W072_9GAMM</name>
<evidence type="ECO:0000256" key="1">
    <source>
        <dbReference type="SAM" id="Coils"/>
    </source>
</evidence>
<comment type="caution">
    <text evidence="2">The sequence shown here is derived from an EMBL/GenBank/DDBJ whole genome shotgun (WGS) entry which is preliminary data.</text>
</comment>
<dbReference type="Proteomes" id="UP000288395">
    <property type="component" value="Unassembled WGS sequence"/>
</dbReference>
<dbReference type="EMBL" id="PIPJ01000002">
    <property type="protein sequence ID" value="RUO22414.1"/>
    <property type="molecule type" value="Genomic_DNA"/>
</dbReference>
<accession>A0A432W072</accession>
<keyword evidence="1" id="KW-0175">Coiled coil</keyword>
<reference evidence="3" key="1">
    <citation type="journal article" date="2018" name="Front. Microbiol.">
        <title>Genome-Based Analysis Reveals the Taxonomy and Diversity of the Family Idiomarinaceae.</title>
        <authorList>
            <person name="Liu Y."/>
            <person name="Lai Q."/>
            <person name="Shao Z."/>
        </authorList>
    </citation>
    <scope>NUCLEOTIDE SEQUENCE [LARGE SCALE GENOMIC DNA]</scope>
    <source>
        <strain evidence="3">GBPy7</strain>
    </source>
</reference>
<dbReference type="PROSITE" id="PS51257">
    <property type="entry name" value="PROKAR_LIPOPROTEIN"/>
    <property type="match status" value="1"/>
</dbReference>
<dbReference type="InterPro" id="IPR016875">
    <property type="entry name" value="UCP028200"/>
</dbReference>
<organism evidence="2 3">
    <name type="scientific">Aliidiomarina iranensis</name>
    <dbReference type="NCBI Taxonomy" id="1434071"/>
    <lineage>
        <taxon>Bacteria</taxon>
        <taxon>Pseudomonadati</taxon>
        <taxon>Pseudomonadota</taxon>
        <taxon>Gammaproteobacteria</taxon>
        <taxon>Alteromonadales</taxon>
        <taxon>Idiomarinaceae</taxon>
        <taxon>Aliidiomarina</taxon>
    </lineage>
</organism>